<evidence type="ECO:0000259" key="2">
    <source>
        <dbReference type="PROSITE" id="PS50805"/>
    </source>
</evidence>
<dbReference type="Ensembl" id="ENSSSCT00040089624.1">
    <property type="protein sequence ID" value="ENSSSCP00040039385.1"/>
    <property type="gene ID" value="ENSSSCG00040065638.1"/>
</dbReference>
<dbReference type="SUPFAM" id="SSF109640">
    <property type="entry name" value="KRAB domain (Kruppel-associated box)"/>
    <property type="match status" value="1"/>
</dbReference>
<keyword evidence="1" id="KW-1133">Transmembrane helix</keyword>
<accession>A0A8D1KIL2</accession>
<keyword evidence="1" id="KW-0812">Transmembrane</keyword>
<keyword evidence="1" id="KW-0472">Membrane</keyword>
<dbReference type="Pfam" id="PF01352">
    <property type="entry name" value="KRAB"/>
    <property type="match status" value="1"/>
</dbReference>
<evidence type="ECO:0000313" key="4">
    <source>
        <dbReference type="Proteomes" id="UP000694722"/>
    </source>
</evidence>
<protein>
    <recommendedName>
        <fullName evidence="2">KRAB domain-containing protein</fullName>
    </recommendedName>
</protein>
<dbReference type="InterPro" id="IPR001909">
    <property type="entry name" value="KRAB"/>
</dbReference>
<evidence type="ECO:0000313" key="3">
    <source>
        <dbReference type="Ensembl" id="ENSSSCP00040039385.1"/>
    </source>
</evidence>
<organism evidence="3 4">
    <name type="scientific">Sus scrofa</name>
    <name type="common">Pig</name>
    <dbReference type="NCBI Taxonomy" id="9823"/>
    <lineage>
        <taxon>Eukaryota</taxon>
        <taxon>Metazoa</taxon>
        <taxon>Chordata</taxon>
        <taxon>Craniata</taxon>
        <taxon>Vertebrata</taxon>
        <taxon>Euteleostomi</taxon>
        <taxon>Mammalia</taxon>
        <taxon>Eutheria</taxon>
        <taxon>Laurasiatheria</taxon>
        <taxon>Artiodactyla</taxon>
        <taxon>Suina</taxon>
        <taxon>Suidae</taxon>
        <taxon>Sus</taxon>
    </lineage>
</organism>
<proteinExistence type="predicted"/>
<dbReference type="InterPro" id="IPR036051">
    <property type="entry name" value="KRAB_dom_sf"/>
</dbReference>
<dbReference type="Proteomes" id="UP000694728">
    <property type="component" value="Unplaced"/>
</dbReference>
<dbReference type="InterPro" id="IPR050169">
    <property type="entry name" value="Krueppel_C2H2_ZnF"/>
</dbReference>
<dbReference type="SMART" id="SM00349">
    <property type="entry name" value="KRAB"/>
    <property type="match status" value="1"/>
</dbReference>
<dbReference type="CDD" id="cd07765">
    <property type="entry name" value="KRAB_A-box"/>
    <property type="match status" value="1"/>
</dbReference>
<dbReference type="Gene3D" id="6.10.140.140">
    <property type="match status" value="1"/>
</dbReference>
<dbReference type="GO" id="GO:0006355">
    <property type="term" value="P:regulation of DNA-templated transcription"/>
    <property type="evidence" value="ECO:0007669"/>
    <property type="project" value="InterPro"/>
</dbReference>
<sequence length="92" mass="10059">MTNKGTASATQSRKEPGSVTFEDVAVYFSWEEWALLDEAQKLLYCDVMLENFALIASLATVGCLCGPQAILASSFSEVFLVIFCFLSYGLSI</sequence>
<dbReference type="PANTHER" id="PTHR23232">
    <property type="entry name" value="KRAB DOMAIN C2H2 ZINC FINGER"/>
    <property type="match status" value="1"/>
</dbReference>
<feature type="transmembrane region" description="Helical" evidence="1">
    <location>
        <begin position="69"/>
        <end position="90"/>
    </location>
</feature>
<dbReference type="PANTHER" id="PTHR23232:SF143">
    <property type="entry name" value="KRAB DOMAIN-CONTAINING PROTEIN"/>
    <property type="match status" value="1"/>
</dbReference>
<dbReference type="PROSITE" id="PS50805">
    <property type="entry name" value="KRAB"/>
    <property type="match status" value="1"/>
</dbReference>
<feature type="domain" description="KRAB" evidence="2">
    <location>
        <begin position="19"/>
        <end position="92"/>
    </location>
</feature>
<evidence type="ECO:0000256" key="1">
    <source>
        <dbReference type="SAM" id="Phobius"/>
    </source>
</evidence>
<dbReference type="Proteomes" id="UP000694722">
    <property type="component" value="Unplaced"/>
</dbReference>
<reference evidence="3" key="1">
    <citation type="submission" date="2025-05" db="UniProtKB">
        <authorList>
            <consortium name="Ensembl"/>
        </authorList>
    </citation>
    <scope>IDENTIFICATION</scope>
</reference>
<dbReference type="Ensembl" id="ENSSSCT00045061484.1">
    <property type="protein sequence ID" value="ENSSSCP00045043202.1"/>
    <property type="gene ID" value="ENSSSCG00045035819.1"/>
</dbReference>
<name>A0A8D1KIL2_PIG</name>
<dbReference type="AlphaFoldDB" id="A0A8D1KIL2"/>